<feature type="chain" id="PRO_5044870625" description="Phospholipase A2-like central domain-containing protein" evidence="3">
    <location>
        <begin position="24"/>
        <end position="206"/>
    </location>
</feature>
<dbReference type="AlphaFoldDB" id="A0ABD3V4U8"/>
<gene>
    <name evidence="5" type="ORF">ACJMK2_011395</name>
</gene>
<sequence length="206" mass="23194">MFPTLVTGLLFAAILVNMRCAECRIKTLDVETSKSQEIMSVHERFLESIWTDGKDLNKIVKGIYPGTNWCGAGDVAKNASDYGTSVETDKCCQVHDSCEIFITARDTKYGLKNNALYTVSGCDCDQKFLDCMVNVTKSETAQERDKSTANDFGKIFFNLISPQCLKEDYPIVCTKRIWFGICIQYGQDTTQPKVWQFAKGPKFPSR</sequence>
<reference evidence="5 6" key="1">
    <citation type="submission" date="2024-11" db="EMBL/GenBank/DDBJ databases">
        <title>Chromosome-level genome assembly of the freshwater bivalve Anodonta woodiana.</title>
        <authorList>
            <person name="Chen X."/>
        </authorList>
    </citation>
    <scope>NUCLEOTIDE SEQUENCE [LARGE SCALE GENOMIC DNA]</scope>
    <source>
        <strain evidence="5">MN2024</strain>
        <tissue evidence="5">Gills</tissue>
    </source>
</reference>
<feature type="signal peptide" evidence="3">
    <location>
        <begin position="1"/>
        <end position="23"/>
    </location>
</feature>
<evidence type="ECO:0000256" key="1">
    <source>
        <dbReference type="ARBA" id="ARBA00004613"/>
    </source>
</evidence>
<dbReference type="InterPro" id="IPR036444">
    <property type="entry name" value="PLipase_A2_dom_sf"/>
</dbReference>
<accession>A0ABD3V4U8</accession>
<evidence type="ECO:0000256" key="3">
    <source>
        <dbReference type="SAM" id="SignalP"/>
    </source>
</evidence>
<dbReference type="PANTHER" id="PTHR12253">
    <property type="entry name" value="RH14732P"/>
    <property type="match status" value="1"/>
</dbReference>
<comment type="subcellular location">
    <subcellularLocation>
        <location evidence="1">Secreted</location>
    </subcellularLocation>
</comment>
<dbReference type="SUPFAM" id="SSF48619">
    <property type="entry name" value="Phospholipase A2, PLA2"/>
    <property type="match status" value="1"/>
</dbReference>
<keyword evidence="6" id="KW-1185">Reference proteome</keyword>
<dbReference type="Gene3D" id="1.20.90.10">
    <property type="entry name" value="Phospholipase A2 domain"/>
    <property type="match status" value="1"/>
</dbReference>
<dbReference type="InterPro" id="IPR033113">
    <property type="entry name" value="PLA2_histidine"/>
</dbReference>
<dbReference type="PROSITE" id="PS00118">
    <property type="entry name" value="PA2_HIS"/>
    <property type="match status" value="1"/>
</dbReference>
<dbReference type="Pfam" id="PF05826">
    <property type="entry name" value="Phospholip_A2_2"/>
    <property type="match status" value="1"/>
</dbReference>
<dbReference type="InterPro" id="IPR016090">
    <property type="entry name" value="PLA2-like_dom"/>
</dbReference>
<protein>
    <recommendedName>
        <fullName evidence="4">Phospholipase A2-like central domain-containing protein</fullName>
    </recommendedName>
</protein>
<feature type="domain" description="Phospholipase A2-like central" evidence="4">
    <location>
        <begin position="63"/>
        <end position="167"/>
    </location>
</feature>
<name>A0ABD3V4U8_SINWO</name>
<evidence type="ECO:0000313" key="6">
    <source>
        <dbReference type="Proteomes" id="UP001634394"/>
    </source>
</evidence>
<dbReference type="Proteomes" id="UP001634394">
    <property type="component" value="Unassembled WGS sequence"/>
</dbReference>
<dbReference type="GO" id="GO:0005576">
    <property type="term" value="C:extracellular region"/>
    <property type="evidence" value="ECO:0007669"/>
    <property type="project" value="UniProtKB-SubCell"/>
</dbReference>
<keyword evidence="3" id="KW-0732">Signal</keyword>
<evidence type="ECO:0000259" key="4">
    <source>
        <dbReference type="Pfam" id="PF05826"/>
    </source>
</evidence>
<evidence type="ECO:0000256" key="2">
    <source>
        <dbReference type="ARBA" id="ARBA00022525"/>
    </source>
</evidence>
<comment type="caution">
    <text evidence="5">The sequence shown here is derived from an EMBL/GenBank/DDBJ whole genome shotgun (WGS) entry which is preliminary data.</text>
</comment>
<evidence type="ECO:0000313" key="5">
    <source>
        <dbReference type="EMBL" id="KAL3856667.1"/>
    </source>
</evidence>
<organism evidence="5 6">
    <name type="scientific">Sinanodonta woodiana</name>
    <name type="common">Chinese pond mussel</name>
    <name type="synonym">Anodonta woodiana</name>
    <dbReference type="NCBI Taxonomy" id="1069815"/>
    <lineage>
        <taxon>Eukaryota</taxon>
        <taxon>Metazoa</taxon>
        <taxon>Spiralia</taxon>
        <taxon>Lophotrochozoa</taxon>
        <taxon>Mollusca</taxon>
        <taxon>Bivalvia</taxon>
        <taxon>Autobranchia</taxon>
        <taxon>Heteroconchia</taxon>
        <taxon>Palaeoheterodonta</taxon>
        <taxon>Unionida</taxon>
        <taxon>Unionoidea</taxon>
        <taxon>Unionidae</taxon>
        <taxon>Unioninae</taxon>
        <taxon>Sinanodonta</taxon>
    </lineage>
</organism>
<proteinExistence type="predicted"/>
<keyword evidence="2" id="KW-0964">Secreted</keyword>
<dbReference type="EMBL" id="JBJQND010000013">
    <property type="protein sequence ID" value="KAL3856667.1"/>
    <property type="molecule type" value="Genomic_DNA"/>
</dbReference>